<dbReference type="EMBL" id="VFPA01000008">
    <property type="protein sequence ID" value="TQM01798.1"/>
    <property type="molecule type" value="Genomic_DNA"/>
</dbReference>
<evidence type="ECO:0000256" key="4">
    <source>
        <dbReference type="ARBA" id="ARBA00022777"/>
    </source>
</evidence>
<organism evidence="7 8">
    <name type="scientific">Pseudonocardia kunmingensis</name>
    <dbReference type="NCBI Taxonomy" id="630975"/>
    <lineage>
        <taxon>Bacteria</taxon>
        <taxon>Bacillati</taxon>
        <taxon>Actinomycetota</taxon>
        <taxon>Actinomycetes</taxon>
        <taxon>Pseudonocardiales</taxon>
        <taxon>Pseudonocardiaceae</taxon>
        <taxon>Pseudonocardia</taxon>
    </lineage>
</organism>
<dbReference type="AlphaFoldDB" id="A0A543CY56"/>
<name>A0A543CY56_9PSEU</name>
<reference evidence="7 8" key="1">
    <citation type="submission" date="2019-06" db="EMBL/GenBank/DDBJ databases">
        <title>Sequencing the genomes of 1000 actinobacteria strains.</title>
        <authorList>
            <person name="Klenk H.-P."/>
        </authorList>
    </citation>
    <scope>NUCLEOTIDE SEQUENCE [LARGE SCALE GENOMIC DNA]</scope>
    <source>
        <strain evidence="7 8">DSM 45301</strain>
    </source>
</reference>
<sequence length="315" mass="34374">MIPGMIAEHLVARGLAGSTAELDIRPLAGGVSNDVFAVTGPGLDVVVKRALGRLRVAETWLADPGRIDTEGRALRLAGHIAPGAVPEVIDLADGYLVIARAPERWHTWKDELLAGTVRIDVARALGRALDQWQRAGAEALREFTDRTAFTQLRVDPFHRVIRDRHPDLAGPIDTTLAVMAETPPRLVHGDYTPKNVLVDPSGDGLWMIDWEVAHAGDPTFDPAWTVGHLLLKSLHRPASARHYAAAAREFLDALTTPLDQAQLIRQTGCLVLARVDGKSPADYLDDHARARARALGRRLLLDPPAVVTDAWKDLR</sequence>
<keyword evidence="3" id="KW-0547">Nucleotide-binding</keyword>
<keyword evidence="4" id="KW-0418">Kinase</keyword>
<dbReference type="GO" id="GO:0005524">
    <property type="term" value="F:ATP binding"/>
    <property type="evidence" value="ECO:0007669"/>
    <property type="project" value="UniProtKB-KW"/>
</dbReference>
<protein>
    <submittedName>
        <fullName evidence="7">Phosphotransferase family enzyme</fullName>
    </submittedName>
</protein>
<dbReference type="PANTHER" id="PTHR34273">
    <property type="entry name" value="METHYLTHIORIBOSE KINASE"/>
    <property type="match status" value="1"/>
</dbReference>
<evidence type="ECO:0000256" key="1">
    <source>
        <dbReference type="ARBA" id="ARBA00010165"/>
    </source>
</evidence>
<dbReference type="InterPro" id="IPR002575">
    <property type="entry name" value="Aminoglycoside_PTrfase"/>
</dbReference>
<dbReference type="Pfam" id="PF01636">
    <property type="entry name" value="APH"/>
    <property type="match status" value="1"/>
</dbReference>
<comment type="caution">
    <text evidence="7">The sequence shown here is derived from an EMBL/GenBank/DDBJ whole genome shotgun (WGS) entry which is preliminary data.</text>
</comment>
<evidence type="ECO:0000256" key="2">
    <source>
        <dbReference type="ARBA" id="ARBA00022679"/>
    </source>
</evidence>
<evidence type="ECO:0000313" key="7">
    <source>
        <dbReference type="EMBL" id="TQM01798.1"/>
    </source>
</evidence>
<comment type="similarity">
    <text evidence="1">Belongs to the methylthioribose kinase family.</text>
</comment>
<keyword evidence="2 7" id="KW-0808">Transferase</keyword>
<dbReference type="SUPFAM" id="SSF56112">
    <property type="entry name" value="Protein kinase-like (PK-like)"/>
    <property type="match status" value="1"/>
</dbReference>
<dbReference type="GO" id="GO:0016301">
    <property type="term" value="F:kinase activity"/>
    <property type="evidence" value="ECO:0007669"/>
    <property type="project" value="UniProtKB-KW"/>
</dbReference>
<keyword evidence="8" id="KW-1185">Reference proteome</keyword>
<dbReference type="OrthoDB" id="9777791at2"/>
<proteinExistence type="inferred from homology"/>
<dbReference type="Gene3D" id="3.90.1200.10">
    <property type="match status" value="1"/>
</dbReference>
<evidence type="ECO:0000256" key="5">
    <source>
        <dbReference type="ARBA" id="ARBA00022840"/>
    </source>
</evidence>
<accession>A0A543CY56</accession>
<evidence type="ECO:0000256" key="3">
    <source>
        <dbReference type="ARBA" id="ARBA00022741"/>
    </source>
</evidence>
<gene>
    <name evidence="7" type="ORF">FB558_8313</name>
</gene>
<evidence type="ECO:0000259" key="6">
    <source>
        <dbReference type="Pfam" id="PF01636"/>
    </source>
</evidence>
<dbReference type="InterPro" id="IPR011009">
    <property type="entry name" value="Kinase-like_dom_sf"/>
</dbReference>
<evidence type="ECO:0000313" key="8">
    <source>
        <dbReference type="Proteomes" id="UP000315677"/>
    </source>
</evidence>
<feature type="domain" description="Aminoglycoside phosphotransferase" evidence="6">
    <location>
        <begin position="23"/>
        <end position="247"/>
    </location>
</feature>
<dbReference type="PANTHER" id="PTHR34273:SF2">
    <property type="entry name" value="METHYLTHIORIBOSE KINASE"/>
    <property type="match status" value="1"/>
</dbReference>
<dbReference type="Gene3D" id="3.30.200.20">
    <property type="entry name" value="Phosphorylase Kinase, domain 1"/>
    <property type="match status" value="1"/>
</dbReference>
<dbReference type="Proteomes" id="UP000315677">
    <property type="component" value="Unassembled WGS sequence"/>
</dbReference>
<keyword evidence="5" id="KW-0067">ATP-binding</keyword>